<dbReference type="SUPFAM" id="SSF103473">
    <property type="entry name" value="MFS general substrate transporter"/>
    <property type="match status" value="2"/>
</dbReference>
<reference evidence="3 4" key="1">
    <citation type="submission" date="2019-03" db="EMBL/GenBank/DDBJ databases">
        <title>Genomic Encyclopedia of Archaeal and Bacterial Type Strains, Phase II (KMG-II): from individual species to whole genera.</title>
        <authorList>
            <person name="Goeker M."/>
        </authorList>
    </citation>
    <scope>NUCLEOTIDE SEQUENCE [LARGE SCALE GENOMIC DNA]</scope>
    <source>
        <strain evidence="3 4">DSM 26433</strain>
    </source>
</reference>
<protein>
    <submittedName>
        <fullName evidence="3">Na+/melibiose symporter-like transporter</fullName>
    </submittedName>
</protein>
<name>A0A4R1NT84_9RHOB</name>
<feature type="transmembrane region" description="Helical" evidence="2">
    <location>
        <begin position="163"/>
        <end position="182"/>
    </location>
</feature>
<dbReference type="GO" id="GO:0008643">
    <property type="term" value="P:carbohydrate transport"/>
    <property type="evidence" value="ECO:0007669"/>
    <property type="project" value="InterPro"/>
</dbReference>
<keyword evidence="2" id="KW-0472">Membrane</keyword>
<feature type="transmembrane region" description="Helical" evidence="2">
    <location>
        <begin position="69"/>
        <end position="89"/>
    </location>
</feature>
<feature type="transmembrane region" description="Helical" evidence="2">
    <location>
        <begin position="203"/>
        <end position="228"/>
    </location>
</feature>
<evidence type="ECO:0000313" key="3">
    <source>
        <dbReference type="EMBL" id="TCL08172.1"/>
    </source>
</evidence>
<feature type="transmembrane region" description="Helical" evidence="2">
    <location>
        <begin position="373"/>
        <end position="394"/>
    </location>
</feature>
<feature type="transmembrane region" description="Helical" evidence="2">
    <location>
        <begin position="331"/>
        <end position="353"/>
    </location>
</feature>
<dbReference type="RefSeq" id="WP_243694261.1">
    <property type="nucleotide sequence ID" value="NZ_SMGR01000001.1"/>
</dbReference>
<feature type="transmembrane region" description="Helical" evidence="2">
    <location>
        <begin position="95"/>
        <end position="117"/>
    </location>
</feature>
<dbReference type="EMBL" id="SMGR01000001">
    <property type="protein sequence ID" value="TCL08172.1"/>
    <property type="molecule type" value="Genomic_DNA"/>
</dbReference>
<feature type="transmembrane region" description="Helical" evidence="2">
    <location>
        <begin position="138"/>
        <end position="157"/>
    </location>
</feature>
<evidence type="ECO:0000256" key="1">
    <source>
        <dbReference type="ARBA" id="ARBA00009617"/>
    </source>
</evidence>
<dbReference type="InterPro" id="IPR036259">
    <property type="entry name" value="MFS_trans_sf"/>
</dbReference>
<accession>A0A4R1NT84</accession>
<gene>
    <name evidence="3" type="ORF">BXY66_0205</name>
</gene>
<feature type="transmembrane region" description="Helical" evidence="2">
    <location>
        <begin position="234"/>
        <end position="256"/>
    </location>
</feature>
<dbReference type="PANTHER" id="PTHR11328:SF24">
    <property type="entry name" value="MAJOR FACILITATOR SUPERFAMILY (MFS) PROFILE DOMAIN-CONTAINING PROTEIN"/>
    <property type="match status" value="1"/>
</dbReference>
<dbReference type="GO" id="GO:0005886">
    <property type="term" value="C:plasma membrane"/>
    <property type="evidence" value="ECO:0007669"/>
    <property type="project" value="TreeGrafter"/>
</dbReference>
<sequence length="401" mass="41477">MFSRIGLYAAMLAAAGVPLYIHLPRYATVEMGLSLTTLGAVLLGIRIMDFAQDPLLGRLVDRPGVSLKVWAGMGAAGLALGFWGLFGMSAVGNPVVWLVAVLVVIFTSYSLLTILFYAQGVRLMARGGASGHYRLAGARELGTVAGILLATVLPTALGYRGFAGIYVGLAVLASWAMWRVWSREGAPVDTGERIGAVLKVRRVRFLLVLAMVNALPVAITSTLFLFFVEDRLELTGLAGPFLLLFFACAGVSAPVWSRAARTWGAKPVLLVGMALAIASFVGVAGLQPGAATGFAAVCIGSGLALGADMVLLPALFSVALDEEKIQGGTGFGLWSLAGKLSLAVAAALVLPLLERAGFRPGEVNAPEAISALVLAYAVAPCILKTVAGALVLALPGEARGG</sequence>
<dbReference type="PANTHER" id="PTHR11328">
    <property type="entry name" value="MAJOR FACILITATOR SUPERFAMILY DOMAIN-CONTAINING PROTEIN"/>
    <property type="match status" value="1"/>
</dbReference>
<comment type="caution">
    <text evidence="3">The sequence shown here is derived from an EMBL/GenBank/DDBJ whole genome shotgun (WGS) entry which is preliminary data.</text>
</comment>
<comment type="similarity">
    <text evidence="1">Belongs to the sodium:galactoside symporter (TC 2.A.2) family.</text>
</comment>
<dbReference type="Gene3D" id="1.20.1250.20">
    <property type="entry name" value="MFS general substrate transporter like domains"/>
    <property type="match status" value="2"/>
</dbReference>
<proteinExistence type="inferred from homology"/>
<dbReference type="AlphaFoldDB" id="A0A4R1NT84"/>
<evidence type="ECO:0000256" key="2">
    <source>
        <dbReference type="SAM" id="Phobius"/>
    </source>
</evidence>
<evidence type="ECO:0000313" key="4">
    <source>
        <dbReference type="Proteomes" id="UP000295673"/>
    </source>
</evidence>
<feature type="transmembrane region" description="Helical" evidence="2">
    <location>
        <begin position="29"/>
        <end position="48"/>
    </location>
</feature>
<feature type="transmembrane region" description="Helical" evidence="2">
    <location>
        <begin position="5"/>
        <end position="23"/>
    </location>
</feature>
<keyword evidence="2" id="KW-0812">Transmembrane</keyword>
<keyword evidence="4" id="KW-1185">Reference proteome</keyword>
<organism evidence="3 4">
    <name type="scientific">Shimia isoporae</name>
    <dbReference type="NCBI Taxonomy" id="647720"/>
    <lineage>
        <taxon>Bacteria</taxon>
        <taxon>Pseudomonadati</taxon>
        <taxon>Pseudomonadota</taxon>
        <taxon>Alphaproteobacteria</taxon>
        <taxon>Rhodobacterales</taxon>
        <taxon>Roseobacteraceae</taxon>
    </lineage>
</organism>
<keyword evidence="2" id="KW-1133">Transmembrane helix</keyword>
<dbReference type="Pfam" id="PF13347">
    <property type="entry name" value="MFS_2"/>
    <property type="match status" value="1"/>
</dbReference>
<dbReference type="GO" id="GO:0015293">
    <property type="term" value="F:symporter activity"/>
    <property type="evidence" value="ECO:0007669"/>
    <property type="project" value="InterPro"/>
</dbReference>
<dbReference type="InterPro" id="IPR039672">
    <property type="entry name" value="MFS_2"/>
</dbReference>
<dbReference type="Proteomes" id="UP000295673">
    <property type="component" value="Unassembled WGS sequence"/>
</dbReference>
<feature type="transmembrane region" description="Helical" evidence="2">
    <location>
        <begin position="268"/>
        <end position="287"/>
    </location>
</feature>
<feature type="transmembrane region" description="Helical" evidence="2">
    <location>
        <begin position="293"/>
        <end position="319"/>
    </location>
</feature>